<proteinExistence type="predicted"/>
<feature type="region of interest" description="Disordered" evidence="5">
    <location>
        <begin position="507"/>
        <end position="536"/>
    </location>
</feature>
<dbReference type="InterPro" id="IPR001708">
    <property type="entry name" value="YidC/ALB3/OXA1/COX18"/>
</dbReference>
<evidence type="ECO:0000256" key="4">
    <source>
        <dbReference type="ARBA" id="ARBA00023136"/>
    </source>
</evidence>
<feature type="compositionally biased region" description="Basic residues" evidence="5">
    <location>
        <begin position="523"/>
        <end position="536"/>
    </location>
</feature>
<gene>
    <name evidence="6" type="ORF">ACHAWO_010686</name>
</gene>
<dbReference type="GO" id="GO:0016020">
    <property type="term" value="C:membrane"/>
    <property type="evidence" value="ECO:0007669"/>
    <property type="project" value="UniProtKB-SubCell"/>
</dbReference>
<keyword evidence="3" id="KW-1133">Transmembrane helix</keyword>
<dbReference type="CDD" id="cd20069">
    <property type="entry name" value="5TM_Oxa1-like"/>
    <property type="match status" value="1"/>
</dbReference>
<keyword evidence="7" id="KW-1185">Reference proteome</keyword>
<dbReference type="Proteomes" id="UP001530400">
    <property type="component" value="Unassembled WGS sequence"/>
</dbReference>
<feature type="compositionally biased region" description="Basic and acidic residues" evidence="5">
    <location>
        <begin position="507"/>
        <end position="516"/>
    </location>
</feature>
<protein>
    <submittedName>
        <fullName evidence="6">Uncharacterized protein</fullName>
    </submittedName>
</protein>
<evidence type="ECO:0000313" key="7">
    <source>
        <dbReference type="Proteomes" id="UP001530400"/>
    </source>
</evidence>
<evidence type="ECO:0000256" key="1">
    <source>
        <dbReference type="ARBA" id="ARBA00004141"/>
    </source>
</evidence>
<keyword evidence="4" id="KW-0472">Membrane</keyword>
<name>A0ABD3QPH9_9STRA</name>
<comment type="caution">
    <text evidence="6">The sequence shown here is derived from an EMBL/GenBank/DDBJ whole genome shotgun (WGS) entry which is preliminary data.</text>
</comment>
<keyword evidence="2" id="KW-0812">Transmembrane</keyword>
<dbReference type="GO" id="GO:0051205">
    <property type="term" value="P:protein insertion into membrane"/>
    <property type="evidence" value="ECO:0007669"/>
    <property type="project" value="UniProtKB-ARBA"/>
</dbReference>
<organism evidence="6 7">
    <name type="scientific">Cyclotella atomus</name>
    <dbReference type="NCBI Taxonomy" id="382360"/>
    <lineage>
        <taxon>Eukaryota</taxon>
        <taxon>Sar</taxon>
        <taxon>Stramenopiles</taxon>
        <taxon>Ochrophyta</taxon>
        <taxon>Bacillariophyta</taxon>
        <taxon>Coscinodiscophyceae</taxon>
        <taxon>Thalassiosirophycidae</taxon>
        <taxon>Stephanodiscales</taxon>
        <taxon>Stephanodiscaceae</taxon>
        <taxon>Cyclotella</taxon>
    </lineage>
</organism>
<dbReference type="PANTHER" id="PTHR12428">
    <property type="entry name" value="OXA1"/>
    <property type="match status" value="1"/>
</dbReference>
<comment type="subcellular location">
    <subcellularLocation>
        <location evidence="1">Membrane</location>
        <topology evidence="1">Multi-pass membrane protein</topology>
    </subcellularLocation>
</comment>
<dbReference type="EMBL" id="JALLPJ020000118">
    <property type="protein sequence ID" value="KAL3801914.1"/>
    <property type="molecule type" value="Genomic_DNA"/>
</dbReference>
<dbReference type="AlphaFoldDB" id="A0ABD3QPH9"/>
<evidence type="ECO:0000256" key="2">
    <source>
        <dbReference type="ARBA" id="ARBA00022692"/>
    </source>
</evidence>
<evidence type="ECO:0000256" key="3">
    <source>
        <dbReference type="ARBA" id="ARBA00022989"/>
    </source>
</evidence>
<accession>A0ABD3QPH9</accession>
<evidence type="ECO:0000256" key="5">
    <source>
        <dbReference type="SAM" id="MobiDB-lite"/>
    </source>
</evidence>
<dbReference type="PANTHER" id="PTHR12428:SF65">
    <property type="entry name" value="CYTOCHROME C OXIDASE ASSEMBLY PROTEIN COX18, MITOCHONDRIAL"/>
    <property type="match status" value="1"/>
</dbReference>
<evidence type="ECO:0000313" key="6">
    <source>
        <dbReference type="EMBL" id="KAL3801914.1"/>
    </source>
</evidence>
<sequence>MASAGVVSSRLSPLTRSSTRILKRPISWTQPLSRSTVGAVDFVETLRSKDDSNSRRSHQCQLILACRPYSTLNSSTKSTNGIITKSHPRQNQSIRKFTLPTLECIEYTPTIFGLTPFLLTTFHSVGIPYYTGIALTNIIARSSMIPLVIQGAKTSIGIGVVAPEVQYLLANFGSDFRSLKEKEKETGNKTNLRRAQAIFVRETVLLLRGIFQLHKINLLDVFKSPLLQIPIFWYFALDLRYVINGADPILAQALVDTTFLHITDLTEPDPYYALPIATGALLYLNVETAMGKRALSGETSSHSRLAMFMKDFFQSLAIFMPCFMVQQPSGVQIYLMTSMVFSLCQSVAMRNDSVREAVGLPPMYQKPKGMEEGKFVKEFMEEMRKKQEAKARGDFILGEGVLKLIGNQRITSGRKKKSSIEWVKKEVDLTKAVTVKLPQYTITTLWVNPELFARRPTPLAPPTFNTSIPGFESKNALQSMPEVPLDVMEKANRGEKPVKIEMASKELLEQNKKSESPIDINRLKMKRGKQKGKKGR</sequence>
<reference evidence="6 7" key="1">
    <citation type="submission" date="2024-10" db="EMBL/GenBank/DDBJ databases">
        <title>Updated reference genomes for cyclostephanoid diatoms.</title>
        <authorList>
            <person name="Roberts W.R."/>
            <person name="Alverson A.J."/>
        </authorList>
    </citation>
    <scope>NUCLEOTIDE SEQUENCE [LARGE SCALE GENOMIC DNA]</scope>
    <source>
        <strain evidence="6 7">AJA010-31</strain>
    </source>
</reference>